<protein>
    <submittedName>
        <fullName evidence="1">Uncharacterized protein</fullName>
    </submittedName>
</protein>
<dbReference type="Gene3D" id="1.10.357.10">
    <property type="entry name" value="Tetracycline Repressor, domain 2"/>
    <property type="match status" value="1"/>
</dbReference>
<dbReference type="InterPro" id="IPR036271">
    <property type="entry name" value="Tet_transcr_reg_TetR-rel_C_sf"/>
</dbReference>
<keyword evidence="2" id="KW-1185">Reference proteome</keyword>
<dbReference type="AlphaFoldDB" id="A0A135L188"/>
<dbReference type="Proteomes" id="UP000070352">
    <property type="component" value="Unassembled WGS sequence"/>
</dbReference>
<comment type="caution">
    <text evidence="1">The sequence shown here is derived from an EMBL/GenBank/DDBJ whole genome shotgun (WGS) entry which is preliminary data.</text>
</comment>
<name>A0A135L188_9BACI</name>
<sequence>MSNRQVFFGIFEKGLREKVPPMVILLRIIQQFKKMIRPQTNYSLNEEETPFFPISPSIIEELPSLYPEVWQTIDGFRHDLLNQIANLLENEKEEYIREEINTKVISKMLFAIIEQIIHPQFLNTHKIPFHEVFNSAFTLLFKGIIKNEKQEEITRMVIGVENNERY</sequence>
<evidence type="ECO:0000313" key="2">
    <source>
        <dbReference type="Proteomes" id="UP000070352"/>
    </source>
</evidence>
<gene>
    <name evidence="1" type="ORF">U473_00650</name>
</gene>
<reference evidence="1 2" key="1">
    <citation type="submission" date="2016-02" db="EMBL/GenBank/DDBJ databases">
        <title>Draft Genome for Tepidibacillus decaturensis nov. sp. Strain Z9, an Anaerobic, Moderately Thermophilic and Heterotrophic Bacterium from Deep Subsurface of the Illinois Basin, USA.</title>
        <authorList>
            <person name="Dong Y."/>
            <person name="Chang J.Y."/>
            <person name="Sanford R."/>
            <person name="Fouke B.W."/>
        </authorList>
    </citation>
    <scope>NUCLEOTIDE SEQUENCE [LARGE SCALE GENOMIC DNA]</scope>
    <source>
        <strain evidence="1 2">Z9</strain>
    </source>
</reference>
<dbReference type="STRING" id="1413211.U473_00650"/>
<evidence type="ECO:0000313" key="1">
    <source>
        <dbReference type="EMBL" id="KXG42715.1"/>
    </source>
</evidence>
<organism evidence="1 2">
    <name type="scientific">Tepidibacillus decaturensis</name>
    <dbReference type="NCBI Taxonomy" id="1413211"/>
    <lineage>
        <taxon>Bacteria</taxon>
        <taxon>Bacillati</taxon>
        <taxon>Bacillota</taxon>
        <taxon>Bacilli</taxon>
        <taxon>Bacillales</taxon>
        <taxon>Bacillaceae</taxon>
        <taxon>Tepidibacillus</taxon>
    </lineage>
</organism>
<proteinExistence type="predicted"/>
<dbReference type="EMBL" id="LSKU01000001">
    <property type="protein sequence ID" value="KXG42715.1"/>
    <property type="molecule type" value="Genomic_DNA"/>
</dbReference>
<accession>A0A135L188</accession>
<dbReference type="SUPFAM" id="SSF48498">
    <property type="entry name" value="Tetracyclin repressor-like, C-terminal domain"/>
    <property type="match status" value="1"/>
</dbReference>